<protein>
    <submittedName>
        <fullName evidence="2">Heterokaryon incompatibility protein-domain-containing protein</fullName>
    </submittedName>
</protein>
<dbReference type="AlphaFoldDB" id="A0A6A5Z6P5"/>
<dbReference type="EMBL" id="ML977323">
    <property type="protein sequence ID" value="KAF2115159.1"/>
    <property type="molecule type" value="Genomic_DNA"/>
</dbReference>
<sequence>MRLLKRHVNGGFEFTRDLVEEMLPQYAIVSHTWQADDEEEIRFCGEQAGRDGLEYFWVDTCCINRNSSEELQESITSMFSWYRNAVKCYAYLADVLVAEAPDVGKSHQHASHLWEYAFRRSRWFTRGWTLQELLAPASVEFFSRQEFPHQALRGDPLTNFSIAERLSWSDEGKTKRKEEGILPFRNFQYIQAAHVW</sequence>
<proteinExistence type="predicted"/>
<dbReference type="OrthoDB" id="20872at2759"/>
<evidence type="ECO:0000313" key="2">
    <source>
        <dbReference type="EMBL" id="KAF2115159.1"/>
    </source>
</evidence>
<evidence type="ECO:0000313" key="3">
    <source>
        <dbReference type="Proteomes" id="UP000799770"/>
    </source>
</evidence>
<feature type="domain" description="Heterokaryon incompatibility" evidence="1">
    <location>
        <begin position="49"/>
        <end position="97"/>
    </location>
</feature>
<dbReference type="PANTHER" id="PTHR10622:SF11">
    <property type="entry name" value="HET-DOMAIN-CONTAINING PROTEIN"/>
    <property type="match status" value="1"/>
</dbReference>
<name>A0A6A5Z6P5_9PLEO</name>
<reference evidence="2" key="1">
    <citation type="journal article" date="2020" name="Stud. Mycol.">
        <title>101 Dothideomycetes genomes: a test case for predicting lifestyles and emergence of pathogens.</title>
        <authorList>
            <person name="Haridas S."/>
            <person name="Albert R."/>
            <person name="Binder M."/>
            <person name="Bloem J."/>
            <person name="Labutti K."/>
            <person name="Salamov A."/>
            <person name="Andreopoulos B."/>
            <person name="Baker S."/>
            <person name="Barry K."/>
            <person name="Bills G."/>
            <person name="Bluhm B."/>
            <person name="Cannon C."/>
            <person name="Castanera R."/>
            <person name="Culley D."/>
            <person name="Daum C."/>
            <person name="Ezra D."/>
            <person name="Gonzalez J."/>
            <person name="Henrissat B."/>
            <person name="Kuo A."/>
            <person name="Liang C."/>
            <person name="Lipzen A."/>
            <person name="Lutzoni F."/>
            <person name="Magnuson J."/>
            <person name="Mondo S."/>
            <person name="Nolan M."/>
            <person name="Ohm R."/>
            <person name="Pangilinan J."/>
            <person name="Park H.-J."/>
            <person name="Ramirez L."/>
            <person name="Alfaro M."/>
            <person name="Sun H."/>
            <person name="Tritt A."/>
            <person name="Yoshinaga Y."/>
            <person name="Zwiers L.-H."/>
            <person name="Turgeon B."/>
            <person name="Goodwin S."/>
            <person name="Spatafora J."/>
            <person name="Crous P."/>
            <person name="Grigoriev I."/>
        </authorList>
    </citation>
    <scope>NUCLEOTIDE SEQUENCE</scope>
    <source>
        <strain evidence="2">CBS 627.86</strain>
    </source>
</reference>
<organism evidence="2 3">
    <name type="scientific">Lophiotrema nucula</name>
    <dbReference type="NCBI Taxonomy" id="690887"/>
    <lineage>
        <taxon>Eukaryota</taxon>
        <taxon>Fungi</taxon>
        <taxon>Dikarya</taxon>
        <taxon>Ascomycota</taxon>
        <taxon>Pezizomycotina</taxon>
        <taxon>Dothideomycetes</taxon>
        <taxon>Pleosporomycetidae</taxon>
        <taxon>Pleosporales</taxon>
        <taxon>Lophiotremataceae</taxon>
        <taxon>Lophiotrema</taxon>
    </lineage>
</organism>
<evidence type="ECO:0000259" key="1">
    <source>
        <dbReference type="Pfam" id="PF06985"/>
    </source>
</evidence>
<keyword evidence="3" id="KW-1185">Reference proteome</keyword>
<dbReference type="Pfam" id="PF06985">
    <property type="entry name" value="HET"/>
    <property type="match status" value="1"/>
</dbReference>
<dbReference type="InterPro" id="IPR010730">
    <property type="entry name" value="HET"/>
</dbReference>
<dbReference type="Proteomes" id="UP000799770">
    <property type="component" value="Unassembled WGS sequence"/>
</dbReference>
<dbReference type="PANTHER" id="PTHR10622">
    <property type="entry name" value="HET DOMAIN-CONTAINING PROTEIN"/>
    <property type="match status" value="1"/>
</dbReference>
<accession>A0A6A5Z6P5</accession>
<gene>
    <name evidence="2" type="ORF">BDV96DRAFT_612550</name>
</gene>